<name>A0A562QAE7_9PSED</name>
<feature type="transmembrane region" description="Helical" evidence="1">
    <location>
        <begin position="67"/>
        <end position="85"/>
    </location>
</feature>
<dbReference type="PANTHER" id="PTHR36974:SF1">
    <property type="entry name" value="DOXX FAMILY MEMBRANE PROTEIN"/>
    <property type="match status" value="1"/>
</dbReference>
<protein>
    <submittedName>
        <fullName evidence="2">Putative membrane protein</fullName>
    </submittedName>
</protein>
<dbReference type="PANTHER" id="PTHR36974">
    <property type="entry name" value="MEMBRANE PROTEIN-RELATED"/>
    <property type="match status" value="1"/>
</dbReference>
<evidence type="ECO:0000313" key="2">
    <source>
        <dbReference type="EMBL" id="TWI53722.1"/>
    </source>
</evidence>
<evidence type="ECO:0000313" key="3">
    <source>
        <dbReference type="Proteomes" id="UP000316905"/>
    </source>
</evidence>
<keyword evidence="1" id="KW-1133">Transmembrane helix</keyword>
<dbReference type="AlphaFoldDB" id="A0A562QAE7"/>
<comment type="caution">
    <text evidence="2">The sequence shown here is derived from an EMBL/GenBank/DDBJ whole genome shotgun (WGS) entry which is preliminary data.</text>
</comment>
<reference evidence="2 3" key="1">
    <citation type="journal article" date="2015" name="Stand. Genomic Sci.">
        <title>Genomic Encyclopedia of Bacterial and Archaeal Type Strains, Phase III: the genomes of soil and plant-associated and newly described type strains.</title>
        <authorList>
            <person name="Whitman W.B."/>
            <person name="Woyke T."/>
            <person name="Klenk H.P."/>
            <person name="Zhou Y."/>
            <person name="Lilburn T.G."/>
            <person name="Beck B.J."/>
            <person name="De Vos P."/>
            <person name="Vandamme P."/>
            <person name="Eisen J.A."/>
            <person name="Garrity G."/>
            <person name="Hugenholtz P."/>
            <person name="Kyrpides N.C."/>
        </authorList>
    </citation>
    <scope>NUCLEOTIDE SEQUENCE [LARGE SCALE GENOMIC DNA]</scope>
    <source>
        <strain evidence="2 3">CGMCC 1.6858</strain>
    </source>
</reference>
<sequence length="146" mass="16525">MRYQKIAVTLVVLWFLIGGAAHLFAAGYFVKLVPIEIPYRFALVCFGGIFEMIGAIGLLFKELRRSVGILLFAASLIMMPMHFYVWQHAGLFPALTETILLLRLFVHAGMLWLIWYSCICYTCLSARSLALQRNGAEKELAKAKLH</sequence>
<gene>
    <name evidence="2" type="ORF">IQ22_02327</name>
</gene>
<evidence type="ECO:0000256" key="1">
    <source>
        <dbReference type="SAM" id="Phobius"/>
    </source>
</evidence>
<accession>A0A562QAE7</accession>
<dbReference type="OrthoDB" id="3267646at2"/>
<dbReference type="Proteomes" id="UP000316905">
    <property type="component" value="Unassembled WGS sequence"/>
</dbReference>
<keyword evidence="1" id="KW-0812">Transmembrane</keyword>
<dbReference type="EMBL" id="VLKY01000007">
    <property type="protein sequence ID" value="TWI53722.1"/>
    <property type="molecule type" value="Genomic_DNA"/>
</dbReference>
<feature type="transmembrane region" description="Helical" evidence="1">
    <location>
        <begin position="41"/>
        <end position="60"/>
    </location>
</feature>
<proteinExistence type="predicted"/>
<organism evidence="2 3">
    <name type="scientific">Pseudomonas duriflava</name>
    <dbReference type="NCBI Taxonomy" id="459528"/>
    <lineage>
        <taxon>Bacteria</taxon>
        <taxon>Pseudomonadati</taxon>
        <taxon>Pseudomonadota</taxon>
        <taxon>Gammaproteobacteria</taxon>
        <taxon>Pseudomonadales</taxon>
        <taxon>Pseudomonadaceae</taxon>
        <taxon>Pseudomonas</taxon>
    </lineage>
</organism>
<keyword evidence="1" id="KW-0472">Membrane</keyword>
<dbReference type="RefSeq" id="WP_145141833.1">
    <property type="nucleotide sequence ID" value="NZ_VLKY01000007.1"/>
</dbReference>
<feature type="transmembrane region" description="Helical" evidence="1">
    <location>
        <begin position="105"/>
        <end position="124"/>
    </location>
</feature>
<keyword evidence="3" id="KW-1185">Reference proteome</keyword>